<dbReference type="WBParaSite" id="Pan_g5755.t1">
    <property type="protein sequence ID" value="Pan_g5755.t1"/>
    <property type="gene ID" value="Pan_g5755"/>
</dbReference>
<evidence type="ECO:0000256" key="14">
    <source>
        <dbReference type="RuleBase" id="RU369077"/>
    </source>
</evidence>
<name>A0A7E4W0H4_PANRE</name>
<sequence>MRVQKAMLARLIAAKFVQQQPLATRRLATVCRKPMPSPVETFNYSFLKVSAVLLFSIYLGSTVARAGAALLEENEIFIHEDDDDDD</sequence>
<evidence type="ECO:0000256" key="8">
    <source>
        <dbReference type="ARBA" id="ARBA00022837"/>
    </source>
</evidence>
<dbReference type="AlphaFoldDB" id="A0A7E4W0H4"/>
<dbReference type="GO" id="GO:0051560">
    <property type="term" value="P:mitochondrial calcium ion homeostasis"/>
    <property type="evidence" value="ECO:0007669"/>
    <property type="project" value="UniProtKB-UniRule"/>
</dbReference>
<comment type="function">
    <text evidence="14">Essential regulatory subunit of the mitochondrial calcium uniporter complex (uniplex), a complex that mediates calcium uptake into mitochondria.</text>
</comment>
<evidence type="ECO:0000256" key="11">
    <source>
        <dbReference type="ARBA" id="ARBA00023065"/>
    </source>
</evidence>
<keyword evidence="9 14" id="KW-0809">Transit peptide</keyword>
<comment type="subunit">
    <text evidence="14">Component of the uniplex complex. Interacts (via the transmembrane region) with MCU (via the first transmembrane region); the interaction is direct.</text>
</comment>
<keyword evidence="10" id="KW-1133">Transmembrane helix</keyword>
<evidence type="ECO:0000256" key="12">
    <source>
        <dbReference type="ARBA" id="ARBA00023128"/>
    </source>
</evidence>
<protein>
    <recommendedName>
        <fullName evidence="3 14">Essential MCU regulator, mitochondrial</fullName>
    </recommendedName>
    <alternativeName>
        <fullName evidence="14">Single-pass membrane protein with aspartate-rich tail 1, mitochondrial</fullName>
    </alternativeName>
</protein>
<evidence type="ECO:0000256" key="2">
    <source>
        <dbReference type="ARBA" id="ARBA00008958"/>
    </source>
</evidence>
<keyword evidence="12 14" id="KW-0496">Mitochondrion</keyword>
<evidence type="ECO:0000256" key="7">
    <source>
        <dbReference type="ARBA" id="ARBA00022792"/>
    </source>
</evidence>
<evidence type="ECO:0000256" key="3">
    <source>
        <dbReference type="ARBA" id="ARBA00022180"/>
    </source>
</evidence>
<evidence type="ECO:0000256" key="5">
    <source>
        <dbReference type="ARBA" id="ARBA00022568"/>
    </source>
</evidence>
<comment type="similarity">
    <text evidence="2 14">Belongs to the SMDT1/EMRE family.</text>
</comment>
<dbReference type="PANTHER" id="PTHR33904:SF1">
    <property type="entry name" value="ESSENTIAL MCU REGULATOR, MITOCHONDRIAL"/>
    <property type="match status" value="1"/>
</dbReference>
<dbReference type="Proteomes" id="UP000492821">
    <property type="component" value="Unassembled WGS sequence"/>
</dbReference>
<evidence type="ECO:0000256" key="13">
    <source>
        <dbReference type="ARBA" id="ARBA00023136"/>
    </source>
</evidence>
<evidence type="ECO:0000256" key="10">
    <source>
        <dbReference type="ARBA" id="ARBA00022989"/>
    </source>
</evidence>
<dbReference type="Pfam" id="PF10161">
    <property type="entry name" value="DDDD"/>
    <property type="match status" value="1"/>
</dbReference>
<evidence type="ECO:0000256" key="4">
    <source>
        <dbReference type="ARBA" id="ARBA00022448"/>
    </source>
</evidence>
<dbReference type="GO" id="GO:1990246">
    <property type="term" value="C:uniplex complex"/>
    <property type="evidence" value="ECO:0007669"/>
    <property type="project" value="UniProtKB-UniRule"/>
</dbReference>
<keyword evidence="7 14" id="KW-0999">Mitochondrion inner membrane</keyword>
<keyword evidence="6" id="KW-0812">Transmembrane</keyword>
<proteinExistence type="inferred from homology"/>
<keyword evidence="8 14" id="KW-0106">Calcium</keyword>
<keyword evidence="5 14" id="KW-0109">Calcium transport</keyword>
<dbReference type="PANTHER" id="PTHR33904">
    <property type="entry name" value="ESSENTIAL MCU REGULATOR, MITOCHONDRIAL"/>
    <property type="match status" value="1"/>
</dbReference>
<keyword evidence="13" id="KW-0472">Membrane</keyword>
<evidence type="ECO:0000256" key="1">
    <source>
        <dbReference type="ARBA" id="ARBA00004434"/>
    </source>
</evidence>
<comment type="subcellular location">
    <subcellularLocation>
        <location evidence="1 14">Mitochondrion inner membrane</location>
        <topology evidence="1 14">Single-pass membrane protein</topology>
    </subcellularLocation>
</comment>
<reference evidence="15" key="1">
    <citation type="journal article" date="2013" name="Genetics">
        <title>The draft genome and transcriptome of Panagrellus redivivus are shaped by the harsh demands of a free-living lifestyle.</title>
        <authorList>
            <person name="Srinivasan J."/>
            <person name="Dillman A.R."/>
            <person name="Macchietto M.G."/>
            <person name="Heikkinen L."/>
            <person name="Lakso M."/>
            <person name="Fracchia K.M."/>
            <person name="Antoshechkin I."/>
            <person name="Mortazavi A."/>
            <person name="Wong G."/>
            <person name="Sternberg P.W."/>
        </authorList>
    </citation>
    <scope>NUCLEOTIDE SEQUENCE [LARGE SCALE GENOMIC DNA]</scope>
    <source>
        <strain evidence="15">MT8872</strain>
    </source>
</reference>
<keyword evidence="4 14" id="KW-0813">Transport</keyword>
<evidence type="ECO:0000313" key="15">
    <source>
        <dbReference type="Proteomes" id="UP000492821"/>
    </source>
</evidence>
<accession>A0A7E4W0H4</accession>
<dbReference type="InterPro" id="IPR018782">
    <property type="entry name" value="MCU_reg"/>
</dbReference>
<keyword evidence="15" id="KW-1185">Reference proteome</keyword>
<dbReference type="GO" id="GO:0036444">
    <property type="term" value="P:calcium import into the mitochondrion"/>
    <property type="evidence" value="ECO:0007669"/>
    <property type="project" value="UniProtKB-UniRule"/>
</dbReference>
<reference evidence="16" key="2">
    <citation type="submission" date="2020-10" db="UniProtKB">
        <authorList>
            <consortium name="WormBaseParasite"/>
        </authorList>
    </citation>
    <scope>IDENTIFICATION</scope>
</reference>
<evidence type="ECO:0000256" key="6">
    <source>
        <dbReference type="ARBA" id="ARBA00022692"/>
    </source>
</evidence>
<keyword evidence="11 14" id="KW-0406">Ion transport</keyword>
<evidence type="ECO:0000256" key="9">
    <source>
        <dbReference type="ARBA" id="ARBA00022946"/>
    </source>
</evidence>
<evidence type="ECO:0000313" key="16">
    <source>
        <dbReference type="WBParaSite" id="Pan_g5755.t1"/>
    </source>
</evidence>
<organism evidence="15 16">
    <name type="scientific">Panagrellus redivivus</name>
    <name type="common">Microworm</name>
    <dbReference type="NCBI Taxonomy" id="6233"/>
    <lineage>
        <taxon>Eukaryota</taxon>
        <taxon>Metazoa</taxon>
        <taxon>Ecdysozoa</taxon>
        <taxon>Nematoda</taxon>
        <taxon>Chromadorea</taxon>
        <taxon>Rhabditida</taxon>
        <taxon>Tylenchina</taxon>
        <taxon>Panagrolaimomorpha</taxon>
        <taxon>Panagrolaimoidea</taxon>
        <taxon>Panagrolaimidae</taxon>
        <taxon>Panagrellus</taxon>
    </lineage>
</organism>